<gene>
    <name evidence="1" type="ORF">B0F90DRAFT_1690294</name>
</gene>
<dbReference type="Proteomes" id="UP001203297">
    <property type="component" value="Unassembled WGS sequence"/>
</dbReference>
<dbReference type="EMBL" id="WTXG01000003">
    <property type="protein sequence ID" value="KAI0306487.1"/>
    <property type="molecule type" value="Genomic_DNA"/>
</dbReference>
<organism evidence="1 2">
    <name type="scientific">Multifurca ochricompacta</name>
    <dbReference type="NCBI Taxonomy" id="376703"/>
    <lineage>
        <taxon>Eukaryota</taxon>
        <taxon>Fungi</taxon>
        <taxon>Dikarya</taxon>
        <taxon>Basidiomycota</taxon>
        <taxon>Agaricomycotina</taxon>
        <taxon>Agaricomycetes</taxon>
        <taxon>Russulales</taxon>
        <taxon>Russulaceae</taxon>
        <taxon>Multifurca</taxon>
    </lineage>
</organism>
<proteinExistence type="predicted"/>
<name>A0AAD4MC66_9AGAM</name>
<comment type="caution">
    <text evidence="1">The sequence shown here is derived from an EMBL/GenBank/DDBJ whole genome shotgun (WGS) entry which is preliminary data.</text>
</comment>
<reference evidence="1" key="1">
    <citation type="journal article" date="2022" name="New Phytol.">
        <title>Evolutionary transition to the ectomycorrhizal habit in the genomes of a hyperdiverse lineage of mushroom-forming fungi.</title>
        <authorList>
            <person name="Looney B."/>
            <person name="Miyauchi S."/>
            <person name="Morin E."/>
            <person name="Drula E."/>
            <person name="Courty P.E."/>
            <person name="Kohler A."/>
            <person name="Kuo A."/>
            <person name="LaButti K."/>
            <person name="Pangilinan J."/>
            <person name="Lipzen A."/>
            <person name="Riley R."/>
            <person name="Andreopoulos W."/>
            <person name="He G."/>
            <person name="Johnson J."/>
            <person name="Nolan M."/>
            <person name="Tritt A."/>
            <person name="Barry K.W."/>
            <person name="Grigoriev I.V."/>
            <person name="Nagy L.G."/>
            <person name="Hibbett D."/>
            <person name="Henrissat B."/>
            <person name="Matheny P.B."/>
            <person name="Labbe J."/>
            <person name="Martin F.M."/>
        </authorList>
    </citation>
    <scope>NUCLEOTIDE SEQUENCE</scope>
    <source>
        <strain evidence="1">BPL690</strain>
    </source>
</reference>
<evidence type="ECO:0000313" key="1">
    <source>
        <dbReference type="EMBL" id="KAI0306487.1"/>
    </source>
</evidence>
<keyword evidence="2" id="KW-1185">Reference proteome</keyword>
<accession>A0AAD4MC66</accession>
<dbReference type="AlphaFoldDB" id="A0AAD4MC66"/>
<evidence type="ECO:0000313" key="2">
    <source>
        <dbReference type="Proteomes" id="UP001203297"/>
    </source>
</evidence>
<sequence>MVDRRLSGAVFPGGTAGRGRLSLLNSTRTGAGGEQMKLNHQHPHQLLDKFKRADDRPPRVPSPPVLPSLTQMAMAHTNGQDYGDYRSPTYSLYGLYS</sequence>
<protein>
    <submittedName>
        <fullName evidence="1">Uncharacterized protein</fullName>
    </submittedName>
</protein>